<dbReference type="EMBL" id="FMCU01000027">
    <property type="protein sequence ID" value="SCF48504.1"/>
    <property type="molecule type" value="Genomic_DNA"/>
</dbReference>
<name>A0A1C5ATY7_9ACTN</name>
<evidence type="ECO:0000313" key="2">
    <source>
        <dbReference type="EMBL" id="SCF48504.1"/>
    </source>
</evidence>
<evidence type="ECO:0000313" key="3">
    <source>
        <dbReference type="Proteomes" id="UP000198797"/>
    </source>
</evidence>
<dbReference type="Proteomes" id="UP000198797">
    <property type="component" value="Unassembled WGS sequence"/>
</dbReference>
<accession>A0A1C5ATY7</accession>
<evidence type="ECO:0000256" key="1">
    <source>
        <dbReference type="SAM" id="Phobius"/>
    </source>
</evidence>
<keyword evidence="3" id="KW-1185">Reference proteome</keyword>
<keyword evidence="1" id="KW-1133">Transmembrane helix</keyword>
<reference evidence="3" key="1">
    <citation type="submission" date="2016-06" db="EMBL/GenBank/DDBJ databases">
        <authorList>
            <person name="Varghese N."/>
            <person name="Submissions Spin"/>
        </authorList>
    </citation>
    <scope>NUCLEOTIDE SEQUENCE [LARGE SCALE GENOMIC DNA]</scope>
    <source>
        <strain evidence="3">DSM 44100</strain>
    </source>
</reference>
<organism evidence="2 3">
    <name type="scientific">Micromonospora matsumotoense</name>
    <dbReference type="NCBI Taxonomy" id="121616"/>
    <lineage>
        <taxon>Bacteria</taxon>
        <taxon>Bacillati</taxon>
        <taxon>Actinomycetota</taxon>
        <taxon>Actinomycetes</taxon>
        <taxon>Micromonosporales</taxon>
        <taxon>Micromonosporaceae</taxon>
        <taxon>Micromonospora</taxon>
    </lineage>
</organism>
<keyword evidence="1" id="KW-0812">Transmembrane</keyword>
<dbReference type="RefSeq" id="WP_176739222.1">
    <property type="nucleotide sequence ID" value="NZ_FMCU01000027.1"/>
</dbReference>
<gene>
    <name evidence="2" type="ORF">GA0070216_12726</name>
</gene>
<protein>
    <submittedName>
        <fullName evidence="2">Uncharacterized protein</fullName>
    </submittedName>
</protein>
<dbReference type="AlphaFoldDB" id="A0A1C5ATY7"/>
<proteinExistence type="predicted"/>
<keyword evidence="1" id="KW-0472">Membrane</keyword>
<feature type="transmembrane region" description="Helical" evidence="1">
    <location>
        <begin position="25"/>
        <end position="42"/>
    </location>
</feature>
<sequence length="52" mass="6047">MIDAMAERLLRSPSRIRILMSSMHIYEWIIAWIISIVIAVPSRQESEPSFSD</sequence>